<dbReference type="Proteomes" id="UP000675554">
    <property type="component" value="Unassembled WGS sequence"/>
</dbReference>
<dbReference type="Gene3D" id="2.130.10.130">
    <property type="entry name" value="Integrin alpha, N-terminal"/>
    <property type="match status" value="3"/>
</dbReference>
<keyword evidence="1 5" id="KW-0732">Signal</keyword>
<dbReference type="PANTHER" id="PTHR23221:SF7">
    <property type="entry name" value="PHOSPHATIDYLINOSITOL-GLYCAN-SPECIFIC PHOSPHOLIPASE D"/>
    <property type="match status" value="1"/>
</dbReference>
<accession>A0A8T4IQ39</accession>
<dbReference type="AlphaFoldDB" id="A0A8T4IQ39"/>
<evidence type="ECO:0000256" key="1">
    <source>
        <dbReference type="ARBA" id="ARBA00022729"/>
    </source>
</evidence>
<dbReference type="Pfam" id="PF01839">
    <property type="entry name" value="FG-GAP"/>
    <property type="match status" value="3"/>
</dbReference>
<comment type="caution">
    <text evidence="6">The sequence shown here is derived from an EMBL/GenBank/DDBJ whole genome shotgun (WGS) entry which is preliminary data.</text>
</comment>
<proteinExistence type="predicted"/>
<dbReference type="SUPFAM" id="SSF69318">
    <property type="entry name" value="Integrin alpha N-terminal domain"/>
    <property type="match status" value="2"/>
</dbReference>
<dbReference type="InterPro" id="IPR013517">
    <property type="entry name" value="FG-GAP"/>
</dbReference>
<evidence type="ECO:0000313" key="7">
    <source>
        <dbReference type="Proteomes" id="UP000675554"/>
    </source>
</evidence>
<dbReference type="GO" id="GO:0016787">
    <property type="term" value="F:hydrolase activity"/>
    <property type="evidence" value="ECO:0007669"/>
    <property type="project" value="UniProtKB-KW"/>
</dbReference>
<dbReference type="PANTHER" id="PTHR23221">
    <property type="entry name" value="GLYCOSYLPHOSPHATIDYLINOSITOL PHOSPHOLIPASE D"/>
    <property type="match status" value="1"/>
</dbReference>
<feature type="chain" id="PRO_5039191856" evidence="5">
    <location>
        <begin position="34"/>
        <end position="502"/>
    </location>
</feature>
<dbReference type="InterPro" id="IPR028994">
    <property type="entry name" value="Integrin_alpha_N"/>
</dbReference>
<dbReference type="PROSITE" id="PS51470">
    <property type="entry name" value="FG_GAP"/>
    <property type="match status" value="3"/>
</dbReference>
<evidence type="ECO:0000256" key="2">
    <source>
        <dbReference type="ARBA" id="ARBA00022737"/>
    </source>
</evidence>
<sequence length="502" mass="49710">MRTRTRTRARRRNAAAVGLAAALTGGLTLTAGAAAPDAQAARQAAQHAPQQVREDFNGDGYQDLAIGAPGTYGQDSSSGYVAVVYGSPTGLDPATRTVLGQHSPGVPGTAERGDLFGHRLVARDLDGDGLTDLAVSSPGESRANPAGSGSVTVLWGARSGLSGQGSVVVDPGEDETYGVGDDLTGGDFDGDGAQDLLMFRGEARGYSVLRGPFTRAGAPASESPVELTTGDSYVQSLAAGDVTGDGADDLFVLQSFEEMGRGTRFFAGGEDGLTARGALLPSAATGAVGDFDKDGFGDFAYRAVPGGVVENLPYDSGTVKVVHGTASGPGTRTAAFTQATAGVPGTSEEGDQFGATLSAADVNGDGYDDLAAGVPFEAIGPKKAAGSAVLLRGARGGLTGTGAQAFHQDTAGVGGVAEAGDRFGGAVRLLDSSGDGKAGLAVSAPGENGGNGAVWSLRGASGGLTATGSRSFGPGALGAPATTARFGASFAGPAYAPLWEPS</sequence>
<feature type="signal peptide" evidence="5">
    <location>
        <begin position="1"/>
        <end position="33"/>
    </location>
</feature>
<organism evidence="6 7">
    <name type="scientific">Streptomyces daliensis</name>
    <dbReference type="NCBI Taxonomy" id="299421"/>
    <lineage>
        <taxon>Bacteria</taxon>
        <taxon>Bacillati</taxon>
        <taxon>Actinomycetota</taxon>
        <taxon>Actinomycetes</taxon>
        <taxon>Kitasatosporales</taxon>
        <taxon>Streptomycetaceae</taxon>
        <taxon>Streptomyces</taxon>
    </lineage>
</organism>
<dbReference type="EMBL" id="JAGSMN010000201">
    <property type="protein sequence ID" value="MBR7673382.1"/>
    <property type="molecule type" value="Genomic_DNA"/>
</dbReference>
<reference evidence="6" key="1">
    <citation type="submission" date="2021-04" db="EMBL/GenBank/DDBJ databases">
        <title>Sequencing of actinobacteria type strains.</title>
        <authorList>
            <person name="Nguyen G.-S."/>
            <person name="Wentzel A."/>
        </authorList>
    </citation>
    <scope>NUCLEOTIDE SEQUENCE</scope>
    <source>
        <strain evidence="6">DSM 42095</strain>
    </source>
</reference>
<dbReference type="SMART" id="SM00191">
    <property type="entry name" value="Int_alpha"/>
    <property type="match status" value="5"/>
</dbReference>
<name>A0A8T4IQ39_9ACTN</name>
<dbReference type="InterPro" id="IPR013519">
    <property type="entry name" value="Int_alpha_beta-p"/>
</dbReference>
<gene>
    <name evidence="6" type="ORF">KDA82_10195</name>
</gene>
<evidence type="ECO:0000313" key="6">
    <source>
        <dbReference type="EMBL" id="MBR7673382.1"/>
    </source>
</evidence>
<keyword evidence="3" id="KW-0378">Hydrolase</keyword>
<evidence type="ECO:0000256" key="3">
    <source>
        <dbReference type="ARBA" id="ARBA00022801"/>
    </source>
</evidence>
<keyword evidence="2" id="KW-0677">Repeat</keyword>
<keyword evidence="4" id="KW-0325">Glycoprotein</keyword>
<evidence type="ECO:0000256" key="5">
    <source>
        <dbReference type="SAM" id="SignalP"/>
    </source>
</evidence>
<evidence type="ECO:0000256" key="4">
    <source>
        <dbReference type="ARBA" id="ARBA00023180"/>
    </source>
</evidence>
<keyword evidence="7" id="KW-1185">Reference proteome</keyword>
<protein>
    <submittedName>
        <fullName evidence="6">FG-GAP repeat protein</fullName>
    </submittedName>
</protein>